<dbReference type="RefSeq" id="WP_156610886.1">
    <property type="nucleotide sequence ID" value="NZ_WPCU01000009.1"/>
</dbReference>
<keyword evidence="3" id="KW-1185">Reference proteome</keyword>
<keyword evidence="1" id="KW-0812">Transmembrane</keyword>
<gene>
    <name evidence="2" type="ORF">GC722_12995</name>
</gene>
<evidence type="ECO:0008006" key="4">
    <source>
        <dbReference type="Google" id="ProtNLM"/>
    </source>
</evidence>
<dbReference type="AlphaFoldDB" id="A0A6A9UVR1"/>
<accession>A0A6A9UVR1</accession>
<protein>
    <recommendedName>
        <fullName evidence="4">PH domain-containing protein</fullName>
    </recommendedName>
</protein>
<dbReference type="EMBL" id="WPCU01000009">
    <property type="protein sequence ID" value="MVA76933.1"/>
    <property type="molecule type" value="Genomic_DNA"/>
</dbReference>
<reference evidence="2 3" key="1">
    <citation type="submission" date="2019-12" db="EMBL/GenBank/DDBJ databases">
        <title>Auraticoccus cholistani sp. nov., an actinomycete isolated from soil of Cholistan desert.</title>
        <authorList>
            <person name="Cheema M.T."/>
        </authorList>
    </citation>
    <scope>NUCLEOTIDE SEQUENCE [LARGE SCALE GENOMIC DNA]</scope>
    <source>
        <strain evidence="2 3">F435</strain>
    </source>
</reference>
<organism evidence="2 3">
    <name type="scientific">Auraticoccus cholistanensis</name>
    <dbReference type="NCBI Taxonomy" id="2656650"/>
    <lineage>
        <taxon>Bacteria</taxon>
        <taxon>Bacillati</taxon>
        <taxon>Actinomycetota</taxon>
        <taxon>Actinomycetes</taxon>
        <taxon>Propionibacteriales</taxon>
        <taxon>Propionibacteriaceae</taxon>
        <taxon>Auraticoccus</taxon>
    </lineage>
</organism>
<evidence type="ECO:0000313" key="2">
    <source>
        <dbReference type="EMBL" id="MVA76933.1"/>
    </source>
</evidence>
<name>A0A6A9UVR1_9ACTN</name>
<proteinExistence type="predicted"/>
<evidence type="ECO:0000313" key="3">
    <source>
        <dbReference type="Proteomes" id="UP000435304"/>
    </source>
</evidence>
<dbReference type="Proteomes" id="UP000435304">
    <property type="component" value="Unassembled WGS sequence"/>
</dbReference>
<keyword evidence="1" id="KW-0472">Membrane</keyword>
<feature type="transmembrane region" description="Helical" evidence="1">
    <location>
        <begin position="21"/>
        <end position="42"/>
    </location>
</feature>
<feature type="transmembrane region" description="Helical" evidence="1">
    <location>
        <begin position="54"/>
        <end position="75"/>
    </location>
</feature>
<sequence>MTPPVREDLASVQSRWLLPGVRLRTAVGLTVLVLVMLALSIVSTAQPLLTLSPLPARIVFLVVAVAGLPFCLAAWRLRRIEIEVGPAGVRMGHIFGSRLTSWDDITGATTKEGVFGVRVVLLGGDEQLDDTVLDRVFEARADDVVRTINDEVTARSGAAGAVRSGGPAAGAAGA</sequence>
<evidence type="ECO:0000256" key="1">
    <source>
        <dbReference type="SAM" id="Phobius"/>
    </source>
</evidence>
<keyword evidence="1" id="KW-1133">Transmembrane helix</keyword>
<comment type="caution">
    <text evidence="2">The sequence shown here is derived from an EMBL/GenBank/DDBJ whole genome shotgun (WGS) entry which is preliminary data.</text>
</comment>